<reference evidence="8" key="1">
    <citation type="journal article" date="2014" name="Int. J. Syst. Evol. Microbiol.">
        <title>Complete genome sequence of Corynebacterium casei LMG S-19264T (=DSM 44701T), isolated from a smear-ripened cheese.</title>
        <authorList>
            <consortium name="US DOE Joint Genome Institute (JGI-PGF)"/>
            <person name="Walter F."/>
            <person name="Albersmeier A."/>
            <person name="Kalinowski J."/>
            <person name="Ruckert C."/>
        </authorList>
    </citation>
    <scope>NUCLEOTIDE SEQUENCE</scope>
    <source>
        <strain evidence="8">CGMCC 1.12777</strain>
    </source>
</reference>
<feature type="transmembrane region" description="Helical" evidence="6">
    <location>
        <begin position="99"/>
        <end position="122"/>
    </location>
</feature>
<dbReference type="InterPro" id="IPR007267">
    <property type="entry name" value="GtrA_DPMS_TM"/>
</dbReference>
<evidence type="ECO:0000256" key="5">
    <source>
        <dbReference type="ARBA" id="ARBA00023136"/>
    </source>
</evidence>
<name>A0A8J2ZU59_9BACL</name>
<dbReference type="Pfam" id="PF04138">
    <property type="entry name" value="GtrA_DPMS_TM"/>
    <property type="match status" value="1"/>
</dbReference>
<keyword evidence="3 6" id="KW-0812">Transmembrane</keyword>
<keyword evidence="5 6" id="KW-0472">Membrane</keyword>
<dbReference type="AlphaFoldDB" id="A0A8J2ZU59"/>
<gene>
    <name evidence="8" type="ORF">GCM10007096_09820</name>
</gene>
<protein>
    <recommendedName>
        <fullName evidence="7">GtrA/DPMS transmembrane domain-containing protein</fullName>
    </recommendedName>
</protein>
<evidence type="ECO:0000256" key="2">
    <source>
        <dbReference type="ARBA" id="ARBA00009399"/>
    </source>
</evidence>
<dbReference type="RefSeq" id="WP_188496283.1">
    <property type="nucleotide sequence ID" value="NZ_BMFV01000005.1"/>
</dbReference>
<comment type="caution">
    <text evidence="8">The sequence shown here is derived from an EMBL/GenBank/DDBJ whole genome shotgun (WGS) entry which is preliminary data.</text>
</comment>
<feature type="transmembrane region" description="Helical" evidence="6">
    <location>
        <begin position="7"/>
        <end position="28"/>
    </location>
</feature>
<dbReference type="PANTHER" id="PTHR38459">
    <property type="entry name" value="PROPHAGE BACTOPRENOL-LINKED GLUCOSE TRANSLOCASE HOMOLOG"/>
    <property type="match status" value="1"/>
</dbReference>
<evidence type="ECO:0000259" key="7">
    <source>
        <dbReference type="Pfam" id="PF04138"/>
    </source>
</evidence>
<dbReference type="PANTHER" id="PTHR38459:SF1">
    <property type="entry name" value="PROPHAGE BACTOPRENOL-LINKED GLUCOSE TRANSLOCASE HOMOLOG"/>
    <property type="match status" value="1"/>
</dbReference>
<dbReference type="GO" id="GO:0005886">
    <property type="term" value="C:plasma membrane"/>
    <property type="evidence" value="ECO:0007669"/>
    <property type="project" value="TreeGrafter"/>
</dbReference>
<comment type="subcellular location">
    <subcellularLocation>
        <location evidence="1">Membrane</location>
        <topology evidence="1">Multi-pass membrane protein</topology>
    </subcellularLocation>
</comment>
<dbReference type="EMBL" id="BMFV01000005">
    <property type="protein sequence ID" value="GGH77635.1"/>
    <property type="molecule type" value="Genomic_DNA"/>
</dbReference>
<evidence type="ECO:0000256" key="3">
    <source>
        <dbReference type="ARBA" id="ARBA00022692"/>
    </source>
</evidence>
<comment type="similarity">
    <text evidence="2">Belongs to the GtrA family.</text>
</comment>
<evidence type="ECO:0000256" key="1">
    <source>
        <dbReference type="ARBA" id="ARBA00004141"/>
    </source>
</evidence>
<evidence type="ECO:0000256" key="4">
    <source>
        <dbReference type="ARBA" id="ARBA00022989"/>
    </source>
</evidence>
<evidence type="ECO:0000313" key="9">
    <source>
        <dbReference type="Proteomes" id="UP000656813"/>
    </source>
</evidence>
<feature type="transmembrane region" description="Helical" evidence="6">
    <location>
        <begin position="34"/>
        <end position="54"/>
    </location>
</feature>
<evidence type="ECO:0000313" key="8">
    <source>
        <dbReference type="EMBL" id="GGH77635.1"/>
    </source>
</evidence>
<feature type="domain" description="GtrA/DPMS transmembrane" evidence="7">
    <location>
        <begin position="12"/>
        <end position="122"/>
    </location>
</feature>
<keyword evidence="9" id="KW-1185">Reference proteome</keyword>
<dbReference type="InterPro" id="IPR051401">
    <property type="entry name" value="GtrA_CellWall_Glycosyl"/>
</dbReference>
<feature type="transmembrane region" description="Helical" evidence="6">
    <location>
        <begin position="75"/>
        <end position="93"/>
    </location>
</feature>
<proteinExistence type="inferred from homology"/>
<keyword evidence="4 6" id="KW-1133">Transmembrane helix</keyword>
<reference evidence="8" key="2">
    <citation type="submission" date="2020-09" db="EMBL/GenBank/DDBJ databases">
        <authorList>
            <person name="Sun Q."/>
            <person name="Zhou Y."/>
        </authorList>
    </citation>
    <scope>NUCLEOTIDE SEQUENCE</scope>
    <source>
        <strain evidence="8">CGMCC 1.12777</strain>
    </source>
</reference>
<accession>A0A8J2ZU59</accession>
<dbReference type="Proteomes" id="UP000656813">
    <property type="component" value="Unassembled WGS sequence"/>
</dbReference>
<evidence type="ECO:0000256" key="6">
    <source>
        <dbReference type="SAM" id="Phobius"/>
    </source>
</evidence>
<sequence length="132" mass="15028">MFKKYLTLIKIGIVGFLNLGIDFFVFTFLSYCGFPYLAAQSLSYCCGLVNSYALNRMWAIQVKKSQSEFIKFTGVNLITLVFASGLLFFFFQVTGWPLFLSKLVATSIGAIINYIGAHFFVFQVTEMERENM</sequence>
<organism evidence="8 9">
    <name type="scientific">Pullulanibacillus pueri</name>
    <dbReference type="NCBI Taxonomy" id="1437324"/>
    <lineage>
        <taxon>Bacteria</taxon>
        <taxon>Bacillati</taxon>
        <taxon>Bacillota</taxon>
        <taxon>Bacilli</taxon>
        <taxon>Bacillales</taxon>
        <taxon>Sporolactobacillaceae</taxon>
        <taxon>Pullulanibacillus</taxon>
    </lineage>
</organism>
<dbReference type="GO" id="GO:0000271">
    <property type="term" value="P:polysaccharide biosynthetic process"/>
    <property type="evidence" value="ECO:0007669"/>
    <property type="project" value="InterPro"/>
</dbReference>